<keyword evidence="2" id="KW-1185">Reference proteome</keyword>
<sequence length="86" mass="9164">MTAGGGGGGLALSPAAEMGNRAALLRLVNAVALKARLQFRLRFFYITDDGRISDYWLADRGGTPLHPSLPTPARVKSISSFIFKGT</sequence>
<evidence type="ECO:0000313" key="1">
    <source>
        <dbReference type="EMBL" id="KAF0909801.1"/>
    </source>
</evidence>
<gene>
    <name evidence="1" type="ORF">E2562_000122</name>
</gene>
<protein>
    <submittedName>
        <fullName evidence="1">Uncharacterized protein</fullName>
    </submittedName>
</protein>
<dbReference type="Proteomes" id="UP000479710">
    <property type="component" value="Unassembled WGS sequence"/>
</dbReference>
<comment type="caution">
    <text evidence="1">The sequence shown here is derived from an EMBL/GenBank/DDBJ whole genome shotgun (WGS) entry which is preliminary data.</text>
</comment>
<proteinExistence type="predicted"/>
<accession>A0A6G1DBK2</accession>
<dbReference type="EMBL" id="SPHZ02000006">
    <property type="protein sequence ID" value="KAF0909801.1"/>
    <property type="molecule type" value="Genomic_DNA"/>
</dbReference>
<reference evidence="1 2" key="1">
    <citation type="submission" date="2019-11" db="EMBL/GenBank/DDBJ databases">
        <title>Whole genome sequence of Oryza granulata.</title>
        <authorList>
            <person name="Li W."/>
        </authorList>
    </citation>
    <scope>NUCLEOTIDE SEQUENCE [LARGE SCALE GENOMIC DNA]</scope>
    <source>
        <strain evidence="2">cv. Menghai</strain>
        <tissue evidence="1">Leaf</tissue>
    </source>
</reference>
<dbReference type="AlphaFoldDB" id="A0A6G1DBK2"/>
<organism evidence="1 2">
    <name type="scientific">Oryza meyeriana var. granulata</name>
    <dbReference type="NCBI Taxonomy" id="110450"/>
    <lineage>
        <taxon>Eukaryota</taxon>
        <taxon>Viridiplantae</taxon>
        <taxon>Streptophyta</taxon>
        <taxon>Embryophyta</taxon>
        <taxon>Tracheophyta</taxon>
        <taxon>Spermatophyta</taxon>
        <taxon>Magnoliopsida</taxon>
        <taxon>Liliopsida</taxon>
        <taxon>Poales</taxon>
        <taxon>Poaceae</taxon>
        <taxon>BOP clade</taxon>
        <taxon>Oryzoideae</taxon>
        <taxon>Oryzeae</taxon>
        <taxon>Oryzinae</taxon>
        <taxon>Oryza</taxon>
        <taxon>Oryza meyeriana</taxon>
    </lineage>
</organism>
<name>A0A6G1DBK2_9ORYZ</name>
<evidence type="ECO:0000313" key="2">
    <source>
        <dbReference type="Proteomes" id="UP000479710"/>
    </source>
</evidence>